<sequence length="71" mass="7367">MFRPDKTNGYRVAFHADEVNHCPGCGGTQWLVGRLVAECAFCAAAVSLASAGMTGAGLFRANHVTPDSLAA</sequence>
<name>A0A397NRV1_9SPHN</name>
<gene>
    <name evidence="1" type="ORF">DFR49_3817</name>
</gene>
<reference evidence="1 2" key="1">
    <citation type="submission" date="2018-08" db="EMBL/GenBank/DDBJ databases">
        <title>Genomic Encyclopedia of Type Strains, Phase IV (KMG-IV): sequencing the most valuable type-strain genomes for metagenomic binning, comparative biology and taxonomic classification.</title>
        <authorList>
            <person name="Goeker M."/>
        </authorList>
    </citation>
    <scope>NUCLEOTIDE SEQUENCE [LARGE SCALE GENOMIC DNA]</scope>
    <source>
        <strain evidence="1 2">DSM 25527</strain>
    </source>
</reference>
<protein>
    <submittedName>
        <fullName evidence="1">Uncharacterized protein</fullName>
    </submittedName>
</protein>
<organism evidence="1 2">
    <name type="scientific">Hephaestia caeni</name>
    <dbReference type="NCBI Taxonomy" id="645617"/>
    <lineage>
        <taxon>Bacteria</taxon>
        <taxon>Pseudomonadati</taxon>
        <taxon>Pseudomonadota</taxon>
        <taxon>Alphaproteobacteria</taxon>
        <taxon>Sphingomonadales</taxon>
        <taxon>Sphingomonadaceae</taxon>
        <taxon>Hephaestia</taxon>
    </lineage>
</organism>
<accession>A0A397NRV1</accession>
<keyword evidence="2" id="KW-1185">Reference proteome</keyword>
<dbReference type="EMBL" id="QXDC01000004">
    <property type="protein sequence ID" value="RIA37927.1"/>
    <property type="molecule type" value="Genomic_DNA"/>
</dbReference>
<dbReference type="AlphaFoldDB" id="A0A397NRV1"/>
<evidence type="ECO:0000313" key="2">
    <source>
        <dbReference type="Proteomes" id="UP000266568"/>
    </source>
</evidence>
<proteinExistence type="predicted"/>
<comment type="caution">
    <text evidence="1">The sequence shown here is derived from an EMBL/GenBank/DDBJ whole genome shotgun (WGS) entry which is preliminary data.</text>
</comment>
<evidence type="ECO:0000313" key="1">
    <source>
        <dbReference type="EMBL" id="RIA37927.1"/>
    </source>
</evidence>
<dbReference type="Proteomes" id="UP000266568">
    <property type="component" value="Unassembled WGS sequence"/>
</dbReference>
<dbReference type="RefSeq" id="WP_119037165.1">
    <property type="nucleotide sequence ID" value="NZ_QXDC01000004.1"/>
</dbReference>
<dbReference type="OrthoDB" id="7595325at2"/>